<evidence type="ECO:0000259" key="1">
    <source>
        <dbReference type="Pfam" id="PF10354"/>
    </source>
</evidence>
<dbReference type="GO" id="GO:0070042">
    <property type="term" value="F:rRNA (uridine-N3-)-methyltransferase activity"/>
    <property type="evidence" value="ECO:0007669"/>
    <property type="project" value="InterPro"/>
</dbReference>
<dbReference type="InterPro" id="IPR019446">
    <property type="entry name" value="BMT5-like"/>
</dbReference>
<evidence type="ECO:0000313" key="3">
    <source>
        <dbReference type="Proteomes" id="UP000541444"/>
    </source>
</evidence>
<proteinExistence type="predicted"/>
<dbReference type="GO" id="GO:0070475">
    <property type="term" value="P:rRNA base methylation"/>
    <property type="evidence" value="ECO:0007669"/>
    <property type="project" value="InterPro"/>
</dbReference>
<protein>
    <recommendedName>
        <fullName evidence="1">25S rRNA (uridine-N(3))-methyltransferase BMT5-like domain-containing protein</fullName>
    </recommendedName>
</protein>
<dbReference type="Proteomes" id="UP000541444">
    <property type="component" value="Unassembled WGS sequence"/>
</dbReference>
<feature type="domain" description="25S rRNA (uridine-N(3))-methyltransferase BMT5-like" evidence="1">
    <location>
        <begin position="17"/>
        <end position="118"/>
    </location>
</feature>
<dbReference type="Pfam" id="PF10354">
    <property type="entry name" value="BMT5-like"/>
    <property type="match status" value="1"/>
</dbReference>
<name>A0A7J7MGF0_9MAGN</name>
<dbReference type="PANTHER" id="PTHR11538">
    <property type="entry name" value="PHENYLALANYL-TRNA SYNTHETASE"/>
    <property type="match status" value="1"/>
</dbReference>
<comment type="caution">
    <text evidence="2">The sequence shown here is derived from an EMBL/GenBank/DDBJ whole genome shotgun (WGS) entry which is preliminary data.</text>
</comment>
<keyword evidence="3" id="KW-1185">Reference proteome</keyword>
<dbReference type="AlphaFoldDB" id="A0A7J7MGF0"/>
<gene>
    <name evidence="2" type="ORF">GIB67_001093</name>
</gene>
<reference evidence="2 3" key="1">
    <citation type="journal article" date="2020" name="IScience">
        <title>Genome Sequencing of the Endangered Kingdonia uniflora (Circaeasteraceae, Ranunculales) Reveals Potential Mechanisms of Evolutionary Specialization.</title>
        <authorList>
            <person name="Sun Y."/>
            <person name="Deng T."/>
            <person name="Zhang A."/>
            <person name="Moore M.J."/>
            <person name="Landis J.B."/>
            <person name="Lin N."/>
            <person name="Zhang H."/>
            <person name="Zhang X."/>
            <person name="Huang J."/>
            <person name="Zhang X."/>
            <person name="Sun H."/>
            <person name="Wang H."/>
        </authorList>
    </citation>
    <scope>NUCLEOTIDE SEQUENCE [LARGE SCALE GENOMIC DNA]</scope>
    <source>
        <strain evidence="2">TB1705</strain>
        <tissue evidence="2">Leaf</tissue>
    </source>
</reference>
<accession>A0A7J7MGF0</accession>
<dbReference type="GO" id="GO:0005737">
    <property type="term" value="C:cytoplasm"/>
    <property type="evidence" value="ECO:0007669"/>
    <property type="project" value="TreeGrafter"/>
</dbReference>
<organism evidence="2 3">
    <name type="scientific">Kingdonia uniflora</name>
    <dbReference type="NCBI Taxonomy" id="39325"/>
    <lineage>
        <taxon>Eukaryota</taxon>
        <taxon>Viridiplantae</taxon>
        <taxon>Streptophyta</taxon>
        <taxon>Embryophyta</taxon>
        <taxon>Tracheophyta</taxon>
        <taxon>Spermatophyta</taxon>
        <taxon>Magnoliopsida</taxon>
        <taxon>Ranunculales</taxon>
        <taxon>Circaeasteraceae</taxon>
        <taxon>Kingdonia</taxon>
    </lineage>
</organism>
<dbReference type="EMBL" id="JACGCM010001557">
    <property type="protein sequence ID" value="KAF6153860.1"/>
    <property type="molecule type" value="Genomic_DNA"/>
</dbReference>
<dbReference type="PANTHER" id="PTHR11538:SF70">
    <property type="entry name" value="25S RRNA (URIDINE-N(3))-METHYLTRANSFERASE BMT5-LIKE DOMAIN-CONTAINING PROTEIN"/>
    <property type="match status" value="1"/>
</dbReference>
<sequence>MEGEKSIMHYTSSQKILTVGDGDFSFSACLAKAFVTASNLVATSLDSSGFLYKNYPNAESNIREISSRGETVKHAVDATTKADDYILGSMKFDRIVFNFPHVGFNDKLLREEQILLQQQIWVWRKSKLRLFPEYDLQVQ</sequence>
<dbReference type="OrthoDB" id="273345at2759"/>
<evidence type="ECO:0000313" key="2">
    <source>
        <dbReference type="EMBL" id="KAF6153860.1"/>
    </source>
</evidence>